<protein>
    <submittedName>
        <fullName evidence="2">Uncharacterized protein</fullName>
    </submittedName>
</protein>
<gene>
    <name evidence="2" type="ORF">PECUL_23A027466</name>
</gene>
<accession>A0AAD1SF15</accession>
<evidence type="ECO:0000313" key="3">
    <source>
        <dbReference type="Proteomes" id="UP001295444"/>
    </source>
</evidence>
<feature type="region of interest" description="Disordered" evidence="1">
    <location>
        <begin position="1"/>
        <end position="24"/>
    </location>
</feature>
<dbReference type="AlphaFoldDB" id="A0AAD1SF15"/>
<dbReference type="Proteomes" id="UP001295444">
    <property type="component" value="Chromosome 06"/>
</dbReference>
<evidence type="ECO:0000313" key="2">
    <source>
        <dbReference type="EMBL" id="CAH2300219.1"/>
    </source>
</evidence>
<sequence>MMALTPTQPQSTSNAPRHTGEMRRSQLDLRTVMEDMRAAEERQQEGMENLSEQWFQALRQDAQEAMCQEAEIARQQMEQLTTLGSLFRRIPILVEVFSMTFTKIMKSTASKHHGFDKFNVTVIPLHKTTPPTLKSSECIFNYDPWPGCFLVVGLLFRCQVAIVRKWFQEPIL</sequence>
<reference evidence="2" key="1">
    <citation type="submission" date="2022-03" db="EMBL/GenBank/DDBJ databases">
        <authorList>
            <person name="Alioto T."/>
            <person name="Alioto T."/>
            <person name="Gomez Garrido J."/>
        </authorList>
    </citation>
    <scope>NUCLEOTIDE SEQUENCE</scope>
</reference>
<proteinExistence type="predicted"/>
<feature type="compositionally biased region" description="Polar residues" evidence="1">
    <location>
        <begin position="1"/>
        <end position="16"/>
    </location>
</feature>
<keyword evidence="3" id="KW-1185">Reference proteome</keyword>
<name>A0AAD1SF15_PELCU</name>
<evidence type="ECO:0000256" key="1">
    <source>
        <dbReference type="SAM" id="MobiDB-lite"/>
    </source>
</evidence>
<organism evidence="2 3">
    <name type="scientific">Pelobates cultripes</name>
    <name type="common">Western spadefoot toad</name>
    <dbReference type="NCBI Taxonomy" id="61616"/>
    <lineage>
        <taxon>Eukaryota</taxon>
        <taxon>Metazoa</taxon>
        <taxon>Chordata</taxon>
        <taxon>Craniata</taxon>
        <taxon>Vertebrata</taxon>
        <taxon>Euteleostomi</taxon>
        <taxon>Amphibia</taxon>
        <taxon>Batrachia</taxon>
        <taxon>Anura</taxon>
        <taxon>Pelobatoidea</taxon>
        <taxon>Pelobatidae</taxon>
        <taxon>Pelobates</taxon>
    </lineage>
</organism>
<dbReference type="EMBL" id="OW240917">
    <property type="protein sequence ID" value="CAH2300219.1"/>
    <property type="molecule type" value="Genomic_DNA"/>
</dbReference>